<evidence type="ECO:0000313" key="11">
    <source>
        <dbReference type="Proteomes" id="UP000184245"/>
    </source>
</evidence>
<keyword evidence="4" id="KW-0521">NADP</keyword>
<keyword evidence="1" id="KW-0963">Cytoplasm</keyword>
<dbReference type="OrthoDB" id="9763580at2"/>
<evidence type="ECO:0000256" key="2">
    <source>
        <dbReference type="ARBA" id="ARBA00022516"/>
    </source>
</evidence>
<keyword evidence="11" id="KW-1185">Reference proteome</keyword>
<dbReference type="GO" id="GO:0046872">
    <property type="term" value="F:metal ion binding"/>
    <property type="evidence" value="ECO:0007669"/>
    <property type="project" value="UniProtKB-KW"/>
</dbReference>
<dbReference type="PANTHER" id="PTHR43616">
    <property type="entry name" value="GLYCEROL DEHYDROGENASE"/>
    <property type="match status" value="1"/>
</dbReference>
<sequence length="458" mass="51288">MRIDGKTMKLTDYLGKVFECSCGRTHYTRLEAAEIKENAVAMLPDYLRKFGFRHIYLVSDDITYEIAGRRIREMLAKEGFSVQNHVFHAKPLVPDEEALGEMLLALNPDFEVMVAVGTGSINDLVRFFSYRTKRPFITVATAPPMDGFASTVAALITGHCKTTYETHSPVLIIGDTAVLKNAPFPMIAAGLGDILGKFTCLCDWKLSRIINGEYYCQAMVDMVNSCIQDVYQNAARVKERDQETVGKIMEALVQTGVAMSFAGNSRPAAGCEHHLSHYWEMLFLQKDLPPVLHGAKVGIGTVIILRAAELLQTIPVDFEAARNHARSYCPEQWEGDIRRVYGAAADGIIQLEQDSGKNRTEGVLKRIDVIQEHWEEIRGLLGELPKAESMKSLLVQLDAPYYPAQKGITDEMLWNGVVYAKETRSRYTILQLLWDLGLSERMADQLVAYVNQDLINEG</sequence>
<keyword evidence="8" id="KW-0594">Phospholipid biosynthesis</keyword>
<dbReference type="Proteomes" id="UP000184245">
    <property type="component" value="Unassembled WGS sequence"/>
</dbReference>
<evidence type="ECO:0000313" key="10">
    <source>
        <dbReference type="EMBL" id="SHF39539.1"/>
    </source>
</evidence>
<dbReference type="PANTHER" id="PTHR43616:SF5">
    <property type="entry name" value="GLYCEROL DEHYDROGENASE 1"/>
    <property type="match status" value="1"/>
</dbReference>
<evidence type="ECO:0000256" key="6">
    <source>
        <dbReference type="ARBA" id="ARBA00023027"/>
    </source>
</evidence>
<keyword evidence="2" id="KW-0444">Lipid biosynthesis</keyword>
<dbReference type="Pfam" id="PF13685">
    <property type="entry name" value="Fe-ADH_2"/>
    <property type="match status" value="1"/>
</dbReference>
<dbReference type="GO" id="GO:0008654">
    <property type="term" value="P:phospholipid biosynthetic process"/>
    <property type="evidence" value="ECO:0007669"/>
    <property type="project" value="UniProtKB-KW"/>
</dbReference>
<dbReference type="STRING" id="1122155.SAMN02745158_03576"/>
<name>A0A1M5BAL7_9CLOT</name>
<accession>A0A1M5BAL7</accession>
<dbReference type="GO" id="GO:0016614">
    <property type="term" value="F:oxidoreductase activity, acting on CH-OH group of donors"/>
    <property type="evidence" value="ECO:0007669"/>
    <property type="project" value="InterPro"/>
</dbReference>
<dbReference type="CDD" id="cd08175">
    <property type="entry name" value="G1PDH"/>
    <property type="match status" value="1"/>
</dbReference>
<dbReference type="InterPro" id="IPR032837">
    <property type="entry name" value="G1PDH"/>
</dbReference>
<keyword evidence="5" id="KW-0560">Oxidoreductase</keyword>
<proteinExistence type="predicted"/>
<evidence type="ECO:0000256" key="7">
    <source>
        <dbReference type="ARBA" id="ARBA00023098"/>
    </source>
</evidence>
<keyword evidence="3" id="KW-0479">Metal-binding</keyword>
<dbReference type="AlphaFoldDB" id="A0A1M5BAL7"/>
<dbReference type="Gene3D" id="3.40.50.1970">
    <property type="match status" value="1"/>
</dbReference>
<reference evidence="10 11" key="1">
    <citation type="submission" date="2016-11" db="EMBL/GenBank/DDBJ databases">
        <authorList>
            <person name="Jaros S."/>
            <person name="Januszkiewicz K."/>
            <person name="Wedrychowicz H."/>
        </authorList>
    </citation>
    <scope>NUCLEOTIDE SEQUENCE [LARGE SCALE GENOMIC DNA]</scope>
    <source>
        <strain evidence="10 11">DSM 17459</strain>
    </source>
</reference>
<evidence type="ECO:0000256" key="9">
    <source>
        <dbReference type="ARBA" id="ARBA00023264"/>
    </source>
</evidence>
<dbReference type="InterPro" id="IPR016205">
    <property type="entry name" value="Glycerol_DH"/>
</dbReference>
<keyword evidence="7" id="KW-0443">Lipid metabolism</keyword>
<dbReference type="RefSeq" id="WP_072854141.1">
    <property type="nucleotide sequence ID" value="NZ_FQVI01000025.1"/>
</dbReference>
<evidence type="ECO:0000256" key="1">
    <source>
        <dbReference type="ARBA" id="ARBA00022490"/>
    </source>
</evidence>
<evidence type="ECO:0000256" key="4">
    <source>
        <dbReference type="ARBA" id="ARBA00022857"/>
    </source>
</evidence>
<evidence type="ECO:0000256" key="8">
    <source>
        <dbReference type="ARBA" id="ARBA00023209"/>
    </source>
</evidence>
<gene>
    <name evidence="10" type="ORF">SAMN02745158_03576</name>
</gene>
<keyword evidence="9" id="KW-1208">Phospholipid metabolism</keyword>
<organism evidence="10 11">
    <name type="scientific">Lactonifactor longoviformis DSM 17459</name>
    <dbReference type="NCBI Taxonomy" id="1122155"/>
    <lineage>
        <taxon>Bacteria</taxon>
        <taxon>Bacillati</taxon>
        <taxon>Bacillota</taxon>
        <taxon>Clostridia</taxon>
        <taxon>Eubacteriales</taxon>
        <taxon>Clostridiaceae</taxon>
        <taxon>Lactonifactor</taxon>
    </lineage>
</organism>
<evidence type="ECO:0000256" key="3">
    <source>
        <dbReference type="ARBA" id="ARBA00022723"/>
    </source>
</evidence>
<dbReference type="SUPFAM" id="SSF56796">
    <property type="entry name" value="Dehydroquinate synthase-like"/>
    <property type="match status" value="1"/>
</dbReference>
<evidence type="ECO:0000256" key="5">
    <source>
        <dbReference type="ARBA" id="ARBA00023002"/>
    </source>
</evidence>
<dbReference type="EMBL" id="FQVI01000025">
    <property type="protein sequence ID" value="SHF39539.1"/>
    <property type="molecule type" value="Genomic_DNA"/>
</dbReference>
<dbReference type="Gene3D" id="1.20.1090.10">
    <property type="entry name" value="Dehydroquinate synthase-like - alpha domain"/>
    <property type="match status" value="1"/>
</dbReference>
<protein>
    <submittedName>
        <fullName evidence="10">Glycerol-1-phosphate dehydrogenase [NAD(P)+]</fullName>
    </submittedName>
</protein>
<keyword evidence="6" id="KW-0520">NAD</keyword>